<dbReference type="SMART" id="SM00650">
    <property type="entry name" value="rADc"/>
    <property type="match status" value="1"/>
</dbReference>
<dbReference type="Pfam" id="PF00398">
    <property type="entry name" value="RrnaAD"/>
    <property type="match status" value="1"/>
</dbReference>
<dbReference type="Gene3D" id="3.40.50.150">
    <property type="entry name" value="Vaccinia Virus protein VP39"/>
    <property type="match status" value="1"/>
</dbReference>
<keyword evidence="12" id="KW-1185">Reference proteome</keyword>
<dbReference type="InterPro" id="IPR001737">
    <property type="entry name" value="KsgA/Erm"/>
</dbReference>
<dbReference type="AlphaFoldDB" id="A0A182E257"/>
<evidence type="ECO:0000256" key="1">
    <source>
        <dbReference type="ARBA" id="ARBA00022552"/>
    </source>
</evidence>
<evidence type="ECO:0000313" key="11">
    <source>
        <dbReference type="EMBL" id="VDK65476.1"/>
    </source>
</evidence>
<dbReference type="PROSITE" id="PS51689">
    <property type="entry name" value="SAM_RNA_A_N6_MT"/>
    <property type="match status" value="1"/>
</dbReference>
<dbReference type="GO" id="GO:0000179">
    <property type="term" value="F:rRNA (adenine-N6,N6-)-dimethyltransferase activity"/>
    <property type="evidence" value="ECO:0007669"/>
    <property type="project" value="UniProtKB-UniRule"/>
</dbReference>
<evidence type="ECO:0000256" key="3">
    <source>
        <dbReference type="ARBA" id="ARBA00022679"/>
    </source>
</evidence>
<dbReference type="SUPFAM" id="SSF53335">
    <property type="entry name" value="S-adenosyl-L-methionine-dependent methyltransferases"/>
    <property type="match status" value="1"/>
</dbReference>
<feature type="binding site" evidence="8">
    <location>
        <position position="84"/>
    </location>
    <ligand>
        <name>S-adenosyl-L-methionine</name>
        <dbReference type="ChEBI" id="CHEBI:59789"/>
    </ligand>
</feature>
<feature type="binding site" evidence="8">
    <location>
        <position position="105"/>
    </location>
    <ligand>
        <name>S-adenosyl-L-methionine</name>
        <dbReference type="ChEBI" id="CHEBI:59789"/>
    </ligand>
</feature>
<evidence type="ECO:0000259" key="10">
    <source>
        <dbReference type="SMART" id="SM00650"/>
    </source>
</evidence>
<keyword evidence="1 9" id="KW-0698">rRNA processing</keyword>
<dbReference type="EC" id="2.1.1.-" evidence="9"/>
<dbReference type="InterPro" id="IPR020598">
    <property type="entry name" value="rRNA_Ade_methylase_Trfase_N"/>
</dbReference>
<dbReference type="Proteomes" id="UP000271087">
    <property type="component" value="Unassembled WGS sequence"/>
</dbReference>
<dbReference type="CDD" id="cd02440">
    <property type="entry name" value="AdoMet_MTases"/>
    <property type="match status" value="1"/>
</dbReference>
<dbReference type="PROSITE" id="PS01131">
    <property type="entry name" value="RRNA_A_DIMETH"/>
    <property type="match status" value="1"/>
</dbReference>
<evidence type="ECO:0000313" key="13">
    <source>
        <dbReference type="WBParaSite" id="nOo.2.0.1.t02052-RA"/>
    </source>
</evidence>
<feature type="binding site" evidence="8">
    <location>
        <position position="133"/>
    </location>
    <ligand>
        <name>S-adenosyl-L-methionine</name>
        <dbReference type="ChEBI" id="CHEBI:59789"/>
    </ligand>
</feature>
<proteinExistence type="inferred from homology"/>
<protein>
    <recommendedName>
        <fullName evidence="9">rRNA adenine N(6)-methyltransferase</fullName>
        <ecNumber evidence="9">2.1.1.-</ecNumber>
    </recommendedName>
</protein>
<dbReference type="InterPro" id="IPR011530">
    <property type="entry name" value="rRNA_adenine_dimethylase"/>
</dbReference>
<comment type="function">
    <text evidence="7">Specifically dimethylates two adjacent adenosines in the loop of a conserved hairpin near the 3'-end of 18S rRNA in the 40S particle. Involved in the pre-rRNA processing steps leading to small-subunit rRNA production independently of its RNA-modifying catalytic activity. Part of the small subunit (SSU) processome, first precursor of the small eukaryotic ribosomal subunit. During the assembly of the SSU processome in the nucleolus, many ribosome biogenesis factors, an RNA chaperone and ribosomal proteins associate with the nascent pre-rRNA and work in concert to generate RNA folding, modifications, rearrangements and cleavage as well as targeted degradation of pre-ribosomal RNA by the RNA exosome.</text>
</comment>
<feature type="binding site" evidence="8">
    <location>
        <position position="59"/>
    </location>
    <ligand>
        <name>S-adenosyl-L-methionine</name>
        <dbReference type="ChEBI" id="CHEBI:59789"/>
    </ligand>
</feature>
<feature type="domain" description="Ribosomal RNA adenine methylase transferase N-terminal" evidence="10">
    <location>
        <begin position="64"/>
        <end position="225"/>
    </location>
</feature>
<reference evidence="11 12" key="2">
    <citation type="submission" date="2018-08" db="EMBL/GenBank/DDBJ databases">
        <authorList>
            <person name="Laetsch R D."/>
            <person name="Stevens L."/>
            <person name="Kumar S."/>
            <person name="Blaxter L. M."/>
        </authorList>
    </citation>
    <scope>NUCLEOTIDE SEQUENCE [LARGE SCALE GENOMIC DNA]</scope>
</reference>
<feature type="binding site" evidence="8">
    <location>
        <position position="148"/>
    </location>
    <ligand>
        <name>S-adenosyl-L-methionine</name>
        <dbReference type="ChEBI" id="CHEBI:59789"/>
    </ligand>
</feature>
<dbReference type="GO" id="GO:0003723">
    <property type="term" value="F:RNA binding"/>
    <property type="evidence" value="ECO:0007669"/>
    <property type="project" value="UniProtKB-UniRule"/>
</dbReference>
<keyword evidence="4 8" id="KW-0949">S-adenosyl-L-methionine</keyword>
<evidence type="ECO:0000313" key="12">
    <source>
        <dbReference type="Proteomes" id="UP000271087"/>
    </source>
</evidence>
<comment type="similarity">
    <text evidence="8 9">Belongs to the class I-like SAM-binding methyltransferase superfamily. rRNA adenine N(6)-methyltransferase family.</text>
</comment>
<evidence type="ECO:0000256" key="6">
    <source>
        <dbReference type="ARBA" id="ARBA00035020"/>
    </source>
</evidence>
<comment type="subunit">
    <text evidence="6">Part of the small subunit (SSU) processome, composed of more than 70 proteins and the RNA chaperone small nucleolar RNA (snoRNA) U3.</text>
</comment>
<dbReference type="NCBIfam" id="TIGR00755">
    <property type="entry name" value="ksgA"/>
    <property type="match status" value="1"/>
</dbReference>
<accession>A0A182E257</accession>
<feature type="binding site" evidence="8">
    <location>
        <position position="57"/>
    </location>
    <ligand>
        <name>S-adenosyl-L-methionine</name>
        <dbReference type="ChEBI" id="CHEBI:59789"/>
    </ligand>
</feature>
<dbReference type="GO" id="GO:0005730">
    <property type="term" value="C:nucleolus"/>
    <property type="evidence" value="ECO:0007669"/>
    <property type="project" value="TreeGrafter"/>
</dbReference>
<dbReference type="WBParaSite" id="nOo.2.0.1.t02052-RA">
    <property type="protein sequence ID" value="nOo.2.0.1.t02052-RA"/>
    <property type="gene ID" value="nOo.2.0.1.g02052"/>
</dbReference>
<keyword evidence="2 8" id="KW-0489">Methyltransferase</keyword>
<dbReference type="PANTHER" id="PTHR11727:SF7">
    <property type="entry name" value="DIMETHYLADENOSINE TRANSFERASE-RELATED"/>
    <property type="match status" value="1"/>
</dbReference>
<keyword evidence="5 8" id="KW-0694">RNA-binding</keyword>
<keyword evidence="3 8" id="KW-0808">Transferase</keyword>
<evidence type="ECO:0000256" key="2">
    <source>
        <dbReference type="ARBA" id="ARBA00022603"/>
    </source>
</evidence>
<dbReference type="EMBL" id="UYRW01000295">
    <property type="protein sequence ID" value="VDK65476.1"/>
    <property type="molecule type" value="Genomic_DNA"/>
</dbReference>
<evidence type="ECO:0000256" key="5">
    <source>
        <dbReference type="ARBA" id="ARBA00022884"/>
    </source>
</evidence>
<gene>
    <name evidence="11" type="ORF">NOO_LOCUS2052</name>
</gene>
<dbReference type="InterPro" id="IPR020596">
    <property type="entry name" value="rRNA_Ade_Mease_Trfase_CS"/>
</dbReference>
<organism evidence="13">
    <name type="scientific">Onchocerca ochengi</name>
    <name type="common">Filarial nematode worm</name>
    <dbReference type="NCBI Taxonomy" id="42157"/>
    <lineage>
        <taxon>Eukaryota</taxon>
        <taxon>Metazoa</taxon>
        <taxon>Ecdysozoa</taxon>
        <taxon>Nematoda</taxon>
        <taxon>Chromadorea</taxon>
        <taxon>Rhabditida</taxon>
        <taxon>Spirurina</taxon>
        <taxon>Spiruromorpha</taxon>
        <taxon>Filarioidea</taxon>
        <taxon>Onchocercidae</taxon>
        <taxon>Onchocerca</taxon>
    </lineage>
</organism>
<evidence type="ECO:0000256" key="7">
    <source>
        <dbReference type="ARBA" id="ARBA00046134"/>
    </source>
</evidence>
<reference evidence="13" key="1">
    <citation type="submission" date="2016-06" db="UniProtKB">
        <authorList>
            <consortium name="WormBaseParasite"/>
        </authorList>
    </citation>
    <scope>IDENTIFICATION</scope>
</reference>
<dbReference type="PANTHER" id="PTHR11727">
    <property type="entry name" value="DIMETHYLADENOSINE TRANSFERASE"/>
    <property type="match status" value="1"/>
</dbReference>
<sequence length="282" mass="32196">MEMSNEKFLNGPINILYPLEISDEKIKGNDETKEDDERGNVRQNPATLPFNTDRGQHILKNPGIVNAIIEKSSIKTTDTIFEVGSGTGNLTVALMERAKKVIACEIDQRMIAELKKRVIGTSHQQKLEVKQGDVVKIEWPFFDVCIANLPYQISSPFVFKLLLQRPLPRYAVLMFQKEFADRLLAKPGDKLYCRLSVEHLMKVKRTEFRPPPKVDSAVVRIAPRNPPPQINFQEVGSQFSMKEKVEHIITESGFASKRARQMDTEDFLSLLLVFNKDDIHFV</sequence>
<dbReference type="InterPro" id="IPR029063">
    <property type="entry name" value="SAM-dependent_MTases_sf"/>
</dbReference>
<dbReference type="STRING" id="42157.A0A182E257"/>
<dbReference type="OrthoDB" id="74991at2759"/>
<evidence type="ECO:0000256" key="8">
    <source>
        <dbReference type="PROSITE-ProRule" id="PRU01026"/>
    </source>
</evidence>
<evidence type="ECO:0000256" key="4">
    <source>
        <dbReference type="ARBA" id="ARBA00022691"/>
    </source>
</evidence>
<name>A0A182E257_ONCOC</name>
<dbReference type="FunFam" id="3.40.50.150:FF:000081">
    <property type="entry name" value="rRNA adenine N(6)-methyltransferase"/>
    <property type="match status" value="1"/>
</dbReference>
<evidence type="ECO:0000256" key="9">
    <source>
        <dbReference type="RuleBase" id="RU362106"/>
    </source>
</evidence>